<evidence type="ECO:0000256" key="1">
    <source>
        <dbReference type="SAM" id="MobiDB-lite"/>
    </source>
</evidence>
<dbReference type="Proteomes" id="UP000038010">
    <property type="component" value="Unassembled WGS sequence"/>
</dbReference>
<dbReference type="RefSeq" id="XP_017994519.1">
    <property type="nucleotide sequence ID" value="XM_018147786.1"/>
</dbReference>
<feature type="region of interest" description="Disordered" evidence="1">
    <location>
        <begin position="366"/>
        <end position="407"/>
    </location>
</feature>
<dbReference type="InterPro" id="IPR003609">
    <property type="entry name" value="Pan_app"/>
</dbReference>
<name>A0A0N1HGJ5_9EURO</name>
<reference evidence="4 5" key="1">
    <citation type="submission" date="2015-06" db="EMBL/GenBank/DDBJ databases">
        <title>Draft genome of the ant-associated black yeast Phialophora attae CBS 131958.</title>
        <authorList>
            <person name="Moreno L.F."/>
            <person name="Stielow B.J."/>
            <person name="de Hoog S."/>
            <person name="Vicente V.A."/>
            <person name="Weiss V.A."/>
            <person name="de Vries M."/>
            <person name="Cruz L.M."/>
            <person name="Souza E.M."/>
        </authorList>
    </citation>
    <scope>NUCLEOTIDE SEQUENCE [LARGE SCALE GENOMIC DNA]</scope>
    <source>
        <strain evidence="4 5">CBS 131958</strain>
    </source>
</reference>
<organism evidence="4 5">
    <name type="scientific">Cyphellophora attinorum</name>
    <dbReference type="NCBI Taxonomy" id="1664694"/>
    <lineage>
        <taxon>Eukaryota</taxon>
        <taxon>Fungi</taxon>
        <taxon>Dikarya</taxon>
        <taxon>Ascomycota</taxon>
        <taxon>Pezizomycotina</taxon>
        <taxon>Eurotiomycetes</taxon>
        <taxon>Chaetothyriomycetidae</taxon>
        <taxon>Chaetothyriales</taxon>
        <taxon>Cyphellophoraceae</taxon>
        <taxon>Cyphellophora</taxon>
    </lineage>
</organism>
<dbReference type="Pfam" id="PF00024">
    <property type="entry name" value="PAN_1"/>
    <property type="match status" value="1"/>
</dbReference>
<keyword evidence="5" id="KW-1185">Reference proteome</keyword>
<dbReference type="OrthoDB" id="3943216at2759"/>
<feature type="compositionally biased region" description="Polar residues" evidence="1">
    <location>
        <begin position="380"/>
        <end position="397"/>
    </location>
</feature>
<gene>
    <name evidence="4" type="ORF">AB675_7419</name>
</gene>
<dbReference type="EMBL" id="LFJN01000057">
    <property type="protein sequence ID" value="KPI34556.1"/>
    <property type="molecule type" value="Genomic_DNA"/>
</dbReference>
<protein>
    <recommendedName>
        <fullName evidence="3">Apple domain-containing protein</fullName>
    </recommendedName>
</protein>
<feature type="domain" description="Apple" evidence="3">
    <location>
        <begin position="84"/>
        <end position="137"/>
    </location>
</feature>
<keyword evidence="2" id="KW-0812">Transmembrane</keyword>
<dbReference type="STRING" id="1664694.A0A0N1HGJ5"/>
<dbReference type="Gene3D" id="3.50.4.10">
    <property type="entry name" value="Hepatocyte Growth Factor"/>
    <property type="match status" value="1"/>
</dbReference>
<dbReference type="SUPFAM" id="SSF57414">
    <property type="entry name" value="Hairpin loop containing domain-like"/>
    <property type="match status" value="1"/>
</dbReference>
<evidence type="ECO:0000313" key="5">
    <source>
        <dbReference type="Proteomes" id="UP000038010"/>
    </source>
</evidence>
<dbReference type="VEuPathDB" id="FungiDB:AB675_7419"/>
<proteinExistence type="predicted"/>
<keyword evidence="2" id="KW-1133">Transmembrane helix</keyword>
<keyword evidence="2" id="KW-0472">Membrane</keyword>
<evidence type="ECO:0000256" key="2">
    <source>
        <dbReference type="SAM" id="Phobius"/>
    </source>
</evidence>
<comment type="caution">
    <text evidence="4">The sequence shown here is derived from an EMBL/GenBank/DDBJ whole genome shotgun (WGS) entry which is preliminary data.</text>
</comment>
<dbReference type="GeneID" id="28739666"/>
<sequence>MNYALLAINYKVSGDGLCTATVFGRATGGGRMLIGNNVDMLHVLLGALLIIAVRGQDGCEDRDYKSEIGLDFRITCTSNAPGNDIRNNPASSLESCIDQCAVALGDSNSDVACRAVSYNVETKQCYRKDGNVTSNFVFEADTITAIGDAAPFQLDASSSPCPDGNGTVHTDDNGMDYSVICGTFWSGNNFDPGDEGEGAYQPFHADTLNDCMSYCSANAPLCYGVRWEQSATNFYRNCWPKKQNATHADSKLAPDSFAIAAVGRLQVNSTCTGSDKNFTASNGATLKQLCDSSADGPDLEVVHAGNYEDCMDKCATYKSNDGGNTYCGGITYQPDASQGFRNCYLKYALSNVTAMPSWHIATLETRGGEQDDAAGGQSQGEGTTQNNQENGSASQGNEAPAQEEEGSSKTWIAGAVAGPVVGLAAIAGLVFWYHRRKKARAPASNHQDHTDHKPNAADTYPLNAGAKYYSPPMDHGYKYDPAAITPPPPFSPYVDRSPLVEMPQAGRHVVELPTASNVRHELHS</sequence>
<evidence type="ECO:0000313" key="4">
    <source>
        <dbReference type="EMBL" id="KPI34556.1"/>
    </source>
</evidence>
<dbReference type="AlphaFoldDB" id="A0A0N1HGJ5"/>
<accession>A0A0N1HGJ5</accession>
<feature type="transmembrane region" description="Helical" evidence="2">
    <location>
        <begin position="411"/>
        <end position="433"/>
    </location>
</feature>
<evidence type="ECO:0000259" key="3">
    <source>
        <dbReference type="Pfam" id="PF00024"/>
    </source>
</evidence>